<sequence>MAAPTLTFIATNDLVGHTRGRAVPSADTTRALRRGVGWVPANLAIDCFGHIADGNVFGSTGDLRLVPDATTGIDIPAGQDKPEVRLLLAEQRHPDGREWHCCPRTFARRALEDFTERTGLEIIASFEHEFTIRDAADSAPFSLRRFRDAEPFGTELVELLDAVGLDPENWLPEYGTQQYEITLKPAPGLVAADRAILLRDLIHDLAQRHGRSVTFAPLSAPDSGGNGVHVHLSLHDAKTGAPVLYDDGGPANLSQIGQKFAAGILRHAKALTALSACGPNSYLRLAPDTWSVGGIFLGERNRESLLRICPTSTIGGGDPTQQLNLEFRAADATSNPWLVLGSLVRAGLEGITRDYEPERVWPEETASEELADVPRLPASVSEALECLASDEIASGWFHPDLLQTYLHIKHAELRAVEGLTDEQLCAKVADAY</sequence>
<dbReference type="PROSITE" id="PS51987">
    <property type="entry name" value="GS_CATALYTIC"/>
    <property type="match status" value="1"/>
</dbReference>
<dbReference type="Pfam" id="PF00120">
    <property type="entry name" value="Gln-synt_C"/>
    <property type="match status" value="1"/>
</dbReference>
<feature type="domain" description="GS catalytic" evidence="7">
    <location>
        <begin position="103"/>
        <end position="432"/>
    </location>
</feature>
<evidence type="ECO:0000256" key="3">
    <source>
        <dbReference type="ARBA" id="ARBA00022741"/>
    </source>
</evidence>
<evidence type="ECO:0000259" key="7">
    <source>
        <dbReference type="PROSITE" id="PS51987"/>
    </source>
</evidence>
<dbReference type="Pfam" id="PF16952">
    <property type="entry name" value="Gln-synt_N_2"/>
    <property type="match status" value="1"/>
</dbReference>
<evidence type="ECO:0000256" key="6">
    <source>
        <dbReference type="RuleBase" id="RU000384"/>
    </source>
</evidence>
<comment type="similarity">
    <text evidence="1 5 6">Belongs to the glutamine synthetase family.</text>
</comment>
<name>M2WEK2_9MICC</name>
<keyword evidence="9" id="KW-1185">Reference proteome</keyword>
<reference evidence="8 9" key="1">
    <citation type="journal article" date="2014" name="Genome Announc.">
        <title>Draft Genome Sequence of Kocuria palustris PEL.</title>
        <authorList>
            <person name="Sharma G."/>
            <person name="Khatri I."/>
            <person name="Subramanian S."/>
        </authorList>
    </citation>
    <scope>NUCLEOTIDE SEQUENCE [LARGE SCALE GENOMIC DNA]</scope>
    <source>
        <strain evidence="8 9">PEL</strain>
    </source>
</reference>
<dbReference type="STRING" id="71999.KPaMU14_12385"/>
<accession>M2WEK2</accession>
<dbReference type="InterPro" id="IPR008147">
    <property type="entry name" value="Gln_synt_N"/>
</dbReference>
<dbReference type="AlphaFoldDB" id="M2WEK2"/>
<comment type="caution">
    <text evidence="8">The sequence shown here is derived from an EMBL/GenBank/DDBJ whole genome shotgun (WGS) entry which is preliminary data.</text>
</comment>
<dbReference type="GO" id="GO:0006542">
    <property type="term" value="P:glutamine biosynthetic process"/>
    <property type="evidence" value="ECO:0007669"/>
    <property type="project" value="InterPro"/>
</dbReference>
<keyword evidence="4" id="KW-0067">ATP-binding</keyword>
<dbReference type="GO" id="GO:0005524">
    <property type="term" value="F:ATP binding"/>
    <property type="evidence" value="ECO:0007669"/>
    <property type="project" value="UniProtKB-KW"/>
</dbReference>
<evidence type="ECO:0000256" key="2">
    <source>
        <dbReference type="ARBA" id="ARBA00022598"/>
    </source>
</evidence>
<evidence type="ECO:0000256" key="5">
    <source>
        <dbReference type="PROSITE-ProRule" id="PRU01331"/>
    </source>
</evidence>
<keyword evidence="3" id="KW-0547">Nucleotide-binding</keyword>
<evidence type="ECO:0000313" key="8">
    <source>
        <dbReference type="EMBL" id="EME36942.1"/>
    </source>
</evidence>
<dbReference type="PANTHER" id="PTHR43785">
    <property type="entry name" value="GAMMA-GLUTAMYLPUTRESCINE SYNTHETASE"/>
    <property type="match status" value="1"/>
</dbReference>
<gene>
    <name evidence="8" type="ORF">C884_02302</name>
</gene>
<proteinExistence type="inferred from homology"/>
<dbReference type="PANTHER" id="PTHR43785:SF12">
    <property type="entry name" value="TYPE-1 GLUTAMINE SYNTHETASE 2"/>
    <property type="match status" value="1"/>
</dbReference>
<dbReference type="Gene3D" id="3.30.590.10">
    <property type="entry name" value="Glutamine synthetase/guanido kinase, catalytic domain"/>
    <property type="match status" value="1"/>
</dbReference>
<keyword evidence="2" id="KW-0436">Ligase</keyword>
<dbReference type="SUPFAM" id="SSF55931">
    <property type="entry name" value="Glutamine synthetase/guanido kinase"/>
    <property type="match status" value="1"/>
</dbReference>
<dbReference type="GO" id="GO:0004356">
    <property type="term" value="F:glutamine synthetase activity"/>
    <property type="evidence" value="ECO:0007669"/>
    <property type="project" value="InterPro"/>
</dbReference>
<dbReference type="Proteomes" id="UP000009877">
    <property type="component" value="Unassembled WGS sequence"/>
</dbReference>
<protein>
    <submittedName>
        <fullName evidence="8">Glutamine synthetase, putative</fullName>
    </submittedName>
</protein>
<evidence type="ECO:0000313" key="9">
    <source>
        <dbReference type="Proteomes" id="UP000009877"/>
    </source>
</evidence>
<evidence type="ECO:0000256" key="4">
    <source>
        <dbReference type="ARBA" id="ARBA00022840"/>
    </source>
</evidence>
<dbReference type="InterPro" id="IPR036651">
    <property type="entry name" value="Gln_synt_N_sf"/>
</dbReference>
<dbReference type="RefSeq" id="WP_006214341.1">
    <property type="nucleotide sequence ID" value="NZ_ANHZ02000007.1"/>
</dbReference>
<dbReference type="SMART" id="SM01230">
    <property type="entry name" value="Gln-synt_C"/>
    <property type="match status" value="1"/>
</dbReference>
<dbReference type="InterPro" id="IPR008146">
    <property type="entry name" value="Gln_synth_cat_dom"/>
</dbReference>
<dbReference type="EMBL" id="ANHZ02000007">
    <property type="protein sequence ID" value="EME36942.1"/>
    <property type="molecule type" value="Genomic_DNA"/>
</dbReference>
<dbReference type="InterPro" id="IPR014746">
    <property type="entry name" value="Gln_synth/guanido_kin_cat_dom"/>
</dbReference>
<evidence type="ECO:0000256" key="1">
    <source>
        <dbReference type="ARBA" id="ARBA00009897"/>
    </source>
</evidence>
<dbReference type="Gene3D" id="3.10.20.70">
    <property type="entry name" value="Glutamine synthetase, N-terminal domain"/>
    <property type="match status" value="1"/>
</dbReference>
<organism evidence="8 9">
    <name type="scientific">Kocuria palustris PEL</name>
    <dbReference type="NCBI Taxonomy" id="1236550"/>
    <lineage>
        <taxon>Bacteria</taxon>
        <taxon>Bacillati</taxon>
        <taxon>Actinomycetota</taxon>
        <taxon>Actinomycetes</taxon>
        <taxon>Micrococcales</taxon>
        <taxon>Micrococcaceae</taxon>
        <taxon>Kocuria</taxon>
    </lineage>
</organism>